<dbReference type="AlphaFoldDB" id="N1JIJ3"/>
<feature type="region of interest" description="Disordered" evidence="1">
    <location>
        <begin position="1"/>
        <end position="24"/>
    </location>
</feature>
<feature type="domain" description="Ysc84 actin-binding" evidence="2">
    <location>
        <begin position="167"/>
        <end position="293"/>
    </location>
</feature>
<keyword evidence="4" id="KW-1185">Reference proteome</keyword>
<dbReference type="eggNOG" id="KOG1843">
    <property type="taxonomic scope" value="Eukaryota"/>
</dbReference>
<dbReference type="InterPro" id="IPR007461">
    <property type="entry name" value="Ysc84_actin-binding"/>
</dbReference>
<protein>
    <submittedName>
        <fullName evidence="3">DUF500 domain-containing protein</fullName>
    </submittedName>
</protein>
<dbReference type="EMBL" id="CAUH01003906">
    <property type="protein sequence ID" value="CCU77804.1"/>
    <property type="molecule type" value="Genomic_DNA"/>
</dbReference>
<evidence type="ECO:0000313" key="4">
    <source>
        <dbReference type="Proteomes" id="UP000015441"/>
    </source>
</evidence>
<evidence type="ECO:0000256" key="1">
    <source>
        <dbReference type="SAM" id="MobiDB-lite"/>
    </source>
</evidence>
<feature type="compositionally biased region" description="Polar residues" evidence="1">
    <location>
        <begin position="557"/>
        <end position="570"/>
    </location>
</feature>
<reference evidence="3 4" key="1">
    <citation type="journal article" date="2010" name="Science">
        <title>Genome expansion and gene loss in powdery mildew fungi reveal tradeoffs in extreme parasitism.</title>
        <authorList>
            <person name="Spanu P.D."/>
            <person name="Abbott J.C."/>
            <person name="Amselem J."/>
            <person name="Burgis T.A."/>
            <person name="Soanes D.M."/>
            <person name="Stueber K."/>
            <person name="Ver Loren van Themaat E."/>
            <person name="Brown J.K.M."/>
            <person name="Butcher S.A."/>
            <person name="Gurr S.J."/>
            <person name="Lebrun M.-H."/>
            <person name="Ridout C.J."/>
            <person name="Schulze-Lefert P."/>
            <person name="Talbot N.J."/>
            <person name="Ahmadinejad N."/>
            <person name="Ametz C."/>
            <person name="Barton G.R."/>
            <person name="Benjdia M."/>
            <person name="Bidzinski P."/>
            <person name="Bindschedler L.V."/>
            <person name="Both M."/>
            <person name="Brewer M.T."/>
            <person name="Cadle-Davidson L."/>
            <person name="Cadle-Davidson M.M."/>
            <person name="Collemare J."/>
            <person name="Cramer R."/>
            <person name="Frenkel O."/>
            <person name="Godfrey D."/>
            <person name="Harriman J."/>
            <person name="Hoede C."/>
            <person name="King B.C."/>
            <person name="Klages S."/>
            <person name="Kleemann J."/>
            <person name="Knoll D."/>
            <person name="Koti P.S."/>
            <person name="Kreplak J."/>
            <person name="Lopez-Ruiz F.J."/>
            <person name="Lu X."/>
            <person name="Maekawa T."/>
            <person name="Mahanil S."/>
            <person name="Micali C."/>
            <person name="Milgroom M.G."/>
            <person name="Montana G."/>
            <person name="Noir S."/>
            <person name="O'Connell R.J."/>
            <person name="Oberhaensli S."/>
            <person name="Parlange F."/>
            <person name="Pedersen C."/>
            <person name="Quesneville H."/>
            <person name="Reinhardt R."/>
            <person name="Rott M."/>
            <person name="Sacristan S."/>
            <person name="Schmidt S.M."/>
            <person name="Schoen M."/>
            <person name="Skamnioti P."/>
            <person name="Sommer H."/>
            <person name="Stephens A."/>
            <person name="Takahara H."/>
            <person name="Thordal-Christensen H."/>
            <person name="Vigouroux M."/>
            <person name="Wessling R."/>
            <person name="Wicker T."/>
            <person name="Panstruga R."/>
        </authorList>
    </citation>
    <scope>NUCLEOTIDE SEQUENCE [LARGE SCALE GENOMIC DNA]</scope>
    <source>
        <strain evidence="3">DH14</strain>
    </source>
</reference>
<feature type="compositionally biased region" description="Acidic residues" evidence="1">
    <location>
        <begin position="499"/>
        <end position="515"/>
    </location>
</feature>
<feature type="compositionally biased region" description="Basic and acidic residues" evidence="1">
    <location>
        <begin position="12"/>
        <end position="23"/>
    </location>
</feature>
<gene>
    <name evidence="3" type="ORF">BGHDH14_bgh04616</name>
</gene>
<dbReference type="CDD" id="cd11524">
    <property type="entry name" value="SYLF"/>
    <property type="match status" value="1"/>
</dbReference>
<dbReference type="InterPro" id="IPR051702">
    <property type="entry name" value="SH3_domain_YSC84-like"/>
</dbReference>
<dbReference type="PANTHER" id="PTHR15629">
    <property type="entry name" value="SH3YL1 PROTEIN"/>
    <property type="match status" value="1"/>
</dbReference>
<dbReference type="PANTHER" id="PTHR15629:SF8">
    <property type="entry name" value="DUF500 DOMAIN PROTEIN (AFU_ORTHOLOGUE AFUA_5G07310)"/>
    <property type="match status" value="1"/>
</dbReference>
<dbReference type="OrthoDB" id="443981at2759"/>
<feature type="region of interest" description="Disordered" evidence="1">
    <location>
        <begin position="303"/>
        <end position="336"/>
    </location>
</feature>
<accession>N1JIJ3</accession>
<dbReference type="HOGENOM" id="CLU_009742_0_1_1"/>
<dbReference type="Pfam" id="PF04366">
    <property type="entry name" value="Ysc84"/>
    <property type="match status" value="1"/>
</dbReference>
<sequence>MRRVTSLLPSWDRNRQDSQKGTDRPWAWAENKYSPALFHHHPFLTAEQMRNVARQTIANIDSNSHKFGHESFWPTTLEKESEKAARILHSFCKDGFLTEHDSTSDYALRSPRPLSIIPPHVIRKAVGLAIFTAMRAGLWISGAGGSGVLMARKENGDWSPPSGILLHTTGLSFPCGTDIYDCVIVINNKEALGTFTKPQSILGEHIQSVTGPLGIVGDTFNDVPPSKNLQPTFTYLKAHGFHADAQMNGTVIIERNDENERFYGRPVTVSDIMAEDSEPEPLEVRKLVETAKASEGRKDYNYTLTDPLVDQPSPGDVDIHSSRSSSFGIPEAEDPDPFGVVALEKAGFEIRESGTRSRPSSSQFEYHPSSTSPIFARFNRMSIDTVASRSNRGSYVSTRTRNSTDRAIQTVEMGTQTEELSSPSISSVYTERRRTLDEKFQKDIVPEPEEVDYTKIDLGPLAHLSNRPLDLCTITESIRQEVGHETQSSHQEENNNKNEDEEELELEEDEEEEDEEPIIFEAASAQAAIARTAMNARGGLVDIPKRLPPPLPARSASRGSLYSSTTSPLKSQFEAGESRFREFGSPDLRVYNPSRFFMPMNASPLPELEEFADENSLASEIPKTSRAISS</sequence>
<dbReference type="InParanoid" id="N1JIJ3"/>
<name>N1JIJ3_BLUG1</name>
<feature type="region of interest" description="Disordered" evidence="1">
    <location>
        <begin position="545"/>
        <end position="570"/>
    </location>
</feature>
<comment type="caution">
    <text evidence="3">The sequence shown here is derived from an EMBL/GenBank/DDBJ whole genome shotgun (WGS) entry which is preliminary data.</text>
</comment>
<evidence type="ECO:0000259" key="2">
    <source>
        <dbReference type="Pfam" id="PF04366"/>
    </source>
</evidence>
<proteinExistence type="predicted"/>
<dbReference type="GO" id="GO:0035091">
    <property type="term" value="F:phosphatidylinositol binding"/>
    <property type="evidence" value="ECO:0007669"/>
    <property type="project" value="TreeGrafter"/>
</dbReference>
<feature type="region of interest" description="Disordered" evidence="1">
    <location>
        <begin position="482"/>
        <end position="515"/>
    </location>
</feature>
<organism evidence="3 4">
    <name type="scientific">Blumeria graminis f. sp. hordei (strain DH14)</name>
    <name type="common">Barley powdery mildew</name>
    <name type="synonym">Oidium monilioides f. sp. hordei</name>
    <dbReference type="NCBI Taxonomy" id="546991"/>
    <lineage>
        <taxon>Eukaryota</taxon>
        <taxon>Fungi</taxon>
        <taxon>Dikarya</taxon>
        <taxon>Ascomycota</taxon>
        <taxon>Pezizomycotina</taxon>
        <taxon>Leotiomycetes</taxon>
        <taxon>Erysiphales</taxon>
        <taxon>Erysiphaceae</taxon>
        <taxon>Blumeria</taxon>
        <taxon>Blumeria hordei</taxon>
    </lineage>
</organism>
<evidence type="ECO:0000313" key="3">
    <source>
        <dbReference type="EMBL" id="CCU77804.1"/>
    </source>
</evidence>
<dbReference type="Proteomes" id="UP000015441">
    <property type="component" value="Unassembled WGS sequence"/>
</dbReference>
<dbReference type="STRING" id="546991.N1JIJ3"/>